<dbReference type="RefSeq" id="WP_097158642.1">
    <property type="nucleotide sequence ID" value="NZ_JBEPMQ010000006.1"/>
</dbReference>
<dbReference type="Pfam" id="PF00480">
    <property type="entry name" value="ROK"/>
    <property type="match status" value="1"/>
</dbReference>
<dbReference type="SUPFAM" id="SSF53067">
    <property type="entry name" value="Actin-like ATPase domain"/>
    <property type="match status" value="1"/>
</dbReference>
<name>A0A285CUS0_9BACI</name>
<dbReference type="InterPro" id="IPR043129">
    <property type="entry name" value="ATPase_NBD"/>
</dbReference>
<evidence type="ECO:0000313" key="3">
    <source>
        <dbReference type="Proteomes" id="UP000219546"/>
    </source>
</evidence>
<protein>
    <submittedName>
        <fullName evidence="2">Glucokinase-like ROK family protein</fullName>
    </submittedName>
</protein>
<dbReference type="Proteomes" id="UP000219546">
    <property type="component" value="Unassembled WGS sequence"/>
</dbReference>
<gene>
    <name evidence="2" type="ORF">SAMN05877753_104250</name>
</gene>
<dbReference type="OrthoDB" id="9795247at2"/>
<dbReference type="Gene3D" id="3.30.420.40">
    <property type="match status" value="2"/>
</dbReference>
<keyword evidence="3" id="KW-1185">Reference proteome</keyword>
<accession>A0A285CUS0</accession>
<dbReference type="CDD" id="cd24068">
    <property type="entry name" value="ASKHA_NBD_ROK_FnNanK-like"/>
    <property type="match status" value="1"/>
</dbReference>
<dbReference type="PANTHER" id="PTHR18964:SF165">
    <property type="entry name" value="BETA-GLUCOSIDE KINASE"/>
    <property type="match status" value="1"/>
</dbReference>
<dbReference type="PANTHER" id="PTHR18964">
    <property type="entry name" value="ROK (REPRESSOR, ORF, KINASE) FAMILY"/>
    <property type="match status" value="1"/>
</dbReference>
<keyword evidence="2" id="KW-0418">Kinase</keyword>
<keyword evidence="2" id="KW-0808">Transferase</keyword>
<organism evidence="2 3">
    <name type="scientific">Bacillus oleivorans</name>
    <dbReference type="NCBI Taxonomy" id="1448271"/>
    <lineage>
        <taxon>Bacteria</taxon>
        <taxon>Bacillati</taxon>
        <taxon>Bacillota</taxon>
        <taxon>Bacilli</taxon>
        <taxon>Bacillales</taxon>
        <taxon>Bacillaceae</taxon>
        <taxon>Bacillus</taxon>
    </lineage>
</organism>
<evidence type="ECO:0000256" key="1">
    <source>
        <dbReference type="ARBA" id="ARBA00006479"/>
    </source>
</evidence>
<proteinExistence type="inferred from homology"/>
<dbReference type="AlphaFoldDB" id="A0A285CUS0"/>
<evidence type="ECO:0000313" key="2">
    <source>
        <dbReference type="EMBL" id="SNX70683.1"/>
    </source>
</evidence>
<dbReference type="EMBL" id="OAOP01000004">
    <property type="protein sequence ID" value="SNX70683.1"/>
    <property type="molecule type" value="Genomic_DNA"/>
</dbReference>
<dbReference type="InterPro" id="IPR000600">
    <property type="entry name" value="ROK"/>
</dbReference>
<sequence>MKILAADIGGTSIKVCLSDEKGNIADFKEFETESHKGGRYLVKKLIQIISSFHGYDAIGISTAGQVNSKEGYIVYANENIPNYTGMRLKEILEQEFLVPVQLENDVNAAALGEMFFGAGQGLNHFLCLTYGTGIGGAIVIDSKIFKGADGISAEFGHIITRPDGNPCSCGSFGCYETYASTTALVKKAKEINANFNNGRAIFNRLEQGDSQLEHIVHDWVYEVAIGLASLIHIFNPQAVIIGGGVMEQDQLVKKVSNQVNHLIMKSFSNVKIMKASLGNKAGVLGAVSLHVRSSN</sequence>
<dbReference type="GO" id="GO:0016301">
    <property type="term" value="F:kinase activity"/>
    <property type="evidence" value="ECO:0007669"/>
    <property type="project" value="UniProtKB-KW"/>
</dbReference>
<reference evidence="2 3" key="1">
    <citation type="submission" date="2017-08" db="EMBL/GenBank/DDBJ databases">
        <authorList>
            <person name="de Groot N.N."/>
        </authorList>
    </citation>
    <scope>NUCLEOTIDE SEQUENCE [LARGE SCALE GENOMIC DNA]</scope>
    <source>
        <strain evidence="2 3">JC228</strain>
    </source>
</reference>
<comment type="similarity">
    <text evidence="1">Belongs to the ROK (NagC/XylR) family.</text>
</comment>